<keyword evidence="1" id="KW-0805">Transcription regulation</keyword>
<protein>
    <submittedName>
        <fullName evidence="6">Helix-turn-helix domain-containing protein</fullName>
    </submittedName>
</protein>
<comment type="caution">
    <text evidence="6">The sequence shown here is derived from an EMBL/GenBank/DDBJ whole genome shotgun (WGS) entry which is preliminary data.</text>
</comment>
<dbReference type="RefSeq" id="WP_378261537.1">
    <property type="nucleotide sequence ID" value="NZ_JBHSIT010000011.1"/>
</dbReference>
<dbReference type="Proteomes" id="UP001595872">
    <property type="component" value="Unassembled WGS sequence"/>
</dbReference>
<evidence type="ECO:0000256" key="4">
    <source>
        <dbReference type="SAM" id="MobiDB-lite"/>
    </source>
</evidence>
<dbReference type="SUPFAM" id="SSF46689">
    <property type="entry name" value="Homeodomain-like"/>
    <property type="match status" value="1"/>
</dbReference>
<dbReference type="PROSITE" id="PS00041">
    <property type="entry name" value="HTH_ARAC_FAMILY_1"/>
    <property type="match status" value="1"/>
</dbReference>
<evidence type="ECO:0000256" key="3">
    <source>
        <dbReference type="ARBA" id="ARBA00023163"/>
    </source>
</evidence>
<keyword evidence="7" id="KW-1185">Reference proteome</keyword>
<dbReference type="InterPro" id="IPR020449">
    <property type="entry name" value="Tscrpt_reg_AraC-type_HTH"/>
</dbReference>
<sequence>MPGSGADRVGWFTETVSRVLMPSEFSPLDSASFHAEGTLLDLGPMQVSRFAYSPLRSRRTPRLIRAGDPEQYQLGLVLGGTAWFAQSGAEAVLRSREMALWDTSRPYESGSGLDGRDVEVVVLQIPKAAMPLPSQQVDRLLARRVPAGEGLAAVLSDFLLSLTANGPGAPAGSLAALGDMAVELTAASIVQQLGRRPEPPAEVRAHALLRRIDGFIDRNLADPGLTPRMIADRHHISLRTLYTLFQDRPEGVAASVRRRRLERCRADLASPRLRDQPVQAIAARWGFTNATAFSRTFRAAYGIAPGDYRHRALAVRASGDDGDGDRDRGAADGGEASPPR</sequence>
<name>A0ABV9U684_9ACTN</name>
<dbReference type="EMBL" id="JBHSIT010000011">
    <property type="protein sequence ID" value="MFC4912020.1"/>
    <property type="molecule type" value="Genomic_DNA"/>
</dbReference>
<evidence type="ECO:0000313" key="6">
    <source>
        <dbReference type="EMBL" id="MFC4912020.1"/>
    </source>
</evidence>
<keyword evidence="2" id="KW-0238">DNA-binding</keyword>
<dbReference type="SMART" id="SM00342">
    <property type="entry name" value="HTH_ARAC"/>
    <property type="match status" value="1"/>
</dbReference>
<feature type="region of interest" description="Disordered" evidence="4">
    <location>
        <begin position="316"/>
        <end position="340"/>
    </location>
</feature>
<dbReference type="PANTHER" id="PTHR46796:SF6">
    <property type="entry name" value="ARAC SUBFAMILY"/>
    <property type="match status" value="1"/>
</dbReference>
<dbReference type="Pfam" id="PF12833">
    <property type="entry name" value="HTH_18"/>
    <property type="match status" value="1"/>
</dbReference>
<reference evidence="7" key="1">
    <citation type="journal article" date="2019" name="Int. J. Syst. Evol. Microbiol.">
        <title>The Global Catalogue of Microorganisms (GCM) 10K type strain sequencing project: providing services to taxonomists for standard genome sequencing and annotation.</title>
        <authorList>
            <consortium name="The Broad Institute Genomics Platform"/>
            <consortium name="The Broad Institute Genome Sequencing Center for Infectious Disease"/>
            <person name="Wu L."/>
            <person name="Ma J."/>
        </authorList>
    </citation>
    <scope>NUCLEOTIDE SEQUENCE [LARGE SCALE GENOMIC DNA]</scope>
    <source>
        <strain evidence="7">KLKA75</strain>
    </source>
</reference>
<dbReference type="Gene3D" id="1.10.10.60">
    <property type="entry name" value="Homeodomain-like"/>
    <property type="match status" value="1"/>
</dbReference>
<dbReference type="Pfam" id="PF14525">
    <property type="entry name" value="AraC_binding_2"/>
    <property type="match status" value="1"/>
</dbReference>
<dbReference type="InterPro" id="IPR035418">
    <property type="entry name" value="AraC-bd_2"/>
</dbReference>
<proteinExistence type="predicted"/>
<dbReference type="InterPro" id="IPR018060">
    <property type="entry name" value="HTH_AraC"/>
</dbReference>
<evidence type="ECO:0000313" key="7">
    <source>
        <dbReference type="Proteomes" id="UP001595872"/>
    </source>
</evidence>
<dbReference type="InterPro" id="IPR050204">
    <property type="entry name" value="AraC_XylS_family_regulators"/>
</dbReference>
<dbReference type="InterPro" id="IPR018062">
    <property type="entry name" value="HTH_AraC-typ_CS"/>
</dbReference>
<organism evidence="6 7">
    <name type="scientific">Actinomadura gamaensis</name>
    <dbReference type="NCBI Taxonomy" id="1763541"/>
    <lineage>
        <taxon>Bacteria</taxon>
        <taxon>Bacillati</taxon>
        <taxon>Actinomycetota</taxon>
        <taxon>Actinomycetes</taxon>
        <taxon>Streptosporangiales</taxon>
        <taxon>Thermomonosporaceae</taxon>
        <taxon>Actinomadura</taxon>
    </lineage>
</organism>
<dbReference type="PANTHER" id="PTHR46796">
    <property type="entry name" value="HTH-TYPE TRANSCRIPTIONAL ACTIVATOR RHAS-RELATED"/>
    <property type="match status" value="1"/>
</dbReference>
<feature type="domain" description="HTH araC/xylS-type" evidence="5">
    <location>
        <begin position="210"/>
        <end position="311"/>
    </location>
</feature>
<keyword evidence="3" id="KW-0804">Transcription</keyword>
<gene>
    <name evidence="6" type="ORF">ACFPCY_32275</name>
</gene>
<dbReference type="PRINTS" id="PR00032">
    <property type="entry name" value="HTHARAC"/>
</dbReference>
<dbReference type="InterPro" id="IPR009057">
    <property type="entry name" value="Homeodomain-like_sf"/>
</dbReference>
<evidence type="ECO:0000256" key="1">
    <source>
        <dbReference type="ARBA" id="ARBA00023015"/>
    </source>
</evidence>
<evidence type="ECO:0000259" key="5">
    <source>
        <dbReference type="PROSITE" id="PS01124"/>
    </source>
</evidence>
<accession>A0ABV9U684</accession>
<dbReference type="PROSITE" id="PS01124">
    <property type="entry name" value="HTH_ARAC_FAMILY_2"/>
    <property type="match status" value="1"/>
</dbReference>
<evidence type="ECO:0000256" key="2">
    <source>
        <dbReference type="ARBA" id="ARBA00023125"/>
    </source>
</evidence>